<evidence type="ECO:0000259" key="1">
    <source>
        <dbReference type="PROSITE" id="PS50010"/>
    </source>
</evidence>
<keyword evidence="3" id="KW-1185">Reference proteome</keyword>
<dbReference type="PANTHER" id="PTHR12673:SF159">
    <property type="entry name" value="LD03170P"/>
    <property type="match status" value="1"/>
</dbReference>
<dbReference type="Pfam" id="PF00621">
    <property type="entry name" value="RhoGEF"/>
    <property type="match status" value="1"/>
</dbReference>
<dbReference type="Proteomes" id="UP000011083">
    <property type="component" value="Unassembled WGS sequence"/>
</dbReference>
<dbReference type="InterPro" id="IPR051092">
    <property type="entry name" value="FYVE_RhoGEF_PH"/>
</dbReference>
<organism evidence="2 3">
    <name type="scientific">Acanthamoeba castellanii (strain ATCC 30010 / Neff)</name>
    <dbReference type="NCBI Taxonomy" id="1257118"/>
    <lineage>
        <taxon>Eukaryota</taxon>
        <taxon>Amoebozoa</taxon>
        <taxon>Discosea</taxon>
        <taxon>Longamoebia</taxon>
        <taxon>Centramoebida</taxon>
        <taxon>Acanthamoebidae</taxon>
        <taxon>Acanthamoeba</taxon>
    </lineage>
</organism>
<dbReference type="SUPFAM" id="SSF48065">
    <property type="entry name" value="DBL homology domain (DH-domain)"/>
    <property type="match status" value="1"/>
</dbReference>
<dbReference type="SMART" id="SM00325">
    <property type="entry name" value="RhoGEF"/>
    <property type="match status" value="1"/>
</dbReference>
<dbReference type="Gene3D" id="1.20.900.10">
    <property type="entry name" value="Dbl homology (DH) domain"/>
    <property type="match status" value="1"/>
</dbReference>
<protein>
    <submittedName>
        <fullName evidence="2">RhoGEF domain containing protein</fullName>
    </submittedName>
</protein>
<gene>
    <name evidence="2" type="ORF">ACA1_107510</name>
</gene>
<dbReference type="OrthoDB" id="20319at2759"/>
<dbReference type="RefSeq" id="XP_004336343.1">
    <property type="nucleotide sequence ID" value="XM_004336295.1"/>
</dbReference>
<reference evidence="2 3" key="1">
    <citation type="journal article" date="2013" name="Genome Biol.">
        <title>Genome of Acanthamoeba castellanii highlights extensive lateral gene transfer and early evolution of tyrosine kinase signaling.</title>
        <authorList>
            <person name="Clarke M."/>
            <person name="Lohan A.J."/>
            <person name="Liu B."/>
            <person name="Lagkouvardos I."/>
            <person name="Roy S."/>
            <person name="Zafar N."/>
            <person name="Bertelli C."/>
            <person name="Schilde C."/>
            <person name="Kianianmomeni A."/>
            <person name="Burglin T.R."/>
            <person name="Frech C."/>
            <person name="Turcotte B."/>
            <person name="Kopec K.O."/>
            <person name="Synnott J.M."/>
            <person name="Choo C."/>
            <person name="Paponov I."/>
            <person name="Finkler A."/>
            <person name="Soon Heng Tan C."/>
            <person name="Hutchins A.P."/>
            <person name="Weinmeier T."/>
            <person name="Rattei T."/>
            <person name="Chu J.S."/>
            <person name="Gimenez G."/>
            <person name="Irimia M."/>
            <person name="Rigden D.J."/>
            <person name="Fitzpatrick D.A."/>
            <person name="Lorenzo-Morales J."/>
            <person name="Bateman A."/>
            <person name="Chiu C.H."/>
            <person name="Tang P."/>
            <person name="Hegemann P."/>
            <person name="Fromm H."/>
            <person name="Raoult D."/>
            <person name="Greub G."/>
            <person name="Miranda-Saavedra D."/>
            <person name="Chen N."/>
            <person name="Nash P."/>
            <person name="Ginger M.L."/>
            <person name="Horn M."/>
            <person name="Schaap P."/>
            <person name="Caler L."/>
            <person name="Loftus B."/>
        </authorList>
    </citation>
    <scope>NUCLEOTIDE SEQUENCE [LARGE SCALE GENOMIC DNA]</scope>
    <source>
        <strain evidence="2 3">Neff</strain>
    </source>
</reference>
<accession>L8GMN5</accession>
<evidence type="ECO:0000313" key="2">
    <source>
        <dbReference type="EMBL" id="ELR14330.1"/>
    </source>
</evidence>
<dbReference type="GO" id="GO:0005085">
    <property type="term" value="F:guanyl-nucleotide exchange factor activity"/>
    <property type="evidence" value="ECO:0007669"/>
    <property type="project" value="InterPro"/>
</dbReference>
<dbReference type="GO" id="GO:0005737">
    <property type="term" value="C:cytoplasm"/>
    <property type="evidence" value="ECO:0007669"/>
    <property type="project" value="TreeGrafter"/>
</dbReference>
<sequence length="346" mass="40465">MKLRPPPAMSSLPWRYGWAARLDERERAIAEREASLDKRAQWLDQQQARVFRMSVQRYHALQALDDQAVLRMQAILTLWARTDAVIRMKSCDDEAIVKMRRRASALKEIVISEQSYIRSLQVLLMEFLVPIVEGGVLKDDEHMGVSFIIGQVLSVNKQFHVAMQKKYAQWPTKHSFAEVFLEHIPLMKKAYANYIAVFDHITSVLLDHSNKKKSPLSAFLEEKMTKGGLDLKAYLIMPVQRLPRYEILLTELIKNTFPEHSDYEQLQKALAKVKKMNSYVDLKKREIDIKKEFLQIQQRQEKKVDHYIKQGKDMTLTTFSDLRELLTNKKVRANPFNEKLVIHSRN</sequence>
<dbReference type="KEGG" id="acan:ACA1_107510"/>
<dbReference type="CDD" id="cd00160">
    <property type="entry name" value="RhoGEF"/>
    <property type="match status" value="1"/>
</dbReference>
<dbReference type="PANTHER" id="PTHR12673">
    <property type="entry name" value="FACIOGENITAL DYSPLASIA PROTEIN"/>
    <property type="match status" value="1"/>
</dbReference>
<dbReference type="InterPro" id="IPR035899">
    <property type="entry name" value="DBL_dom_sf"/>
</dbReference>
<proteinExistence type="predicted"/>
<evidence type="ECO:0000313" key="3">
    <source>
        <dbReference type="Proteomes" id="UP000011083"/>
    </source>
</evidence>
<name>L8GMN5_ACACF</name>
<dbReference type="GeneID" id="14914901"/>
<dbReference type="PROSITE" id="PS50010">
    <property type="entry name" value="DH_2"/>
    <property type="match status" value="1"/>
</dbReference>
<dbReference type="InterPro" id="IPR000219">
    <property type="entry name" value="DH_dom"/>
</dbReference>
<dbReference type="AlphaFoldDB" id="L8GMN5"/>
<dbReference type="VEuPathDB" id="AmoebaDB:ACA1_107510"/>
<dbReference type="OMA" id="HEKPAIE"/>
<dbReference type="EMBL" id="KB008060">
    <property type="protein sequence ID" value="ELR14330.1"/>
    <property type="molecule type" value="Genomic_DNA"/>
</dbReference>
<feature type="domain" description="DH" evidence="1">
    <location>
        <begin position="101"/>
        <end position="283"/>
    </location>
</feature>